<dbReference type="OrthoDB" id="5427091at2759"/>
<evidence type="ECO:0000313" key="3">
    <source>
        <dbReference type="Proteomes" id="UP000800200"/>
    </source>
</evidence>
<keyword evidence="1" id="KW-0472">Membrane</keyword>
<proteinExistence type="predicted"/>
<gene>
    <name evidence="2" type="ORF">K469DRAFT_556602</name>
</gene>
<dbReference type="Proteomes" id="UP000800200">
    <property type="component" value="Unassembled WGS sequence"/>
</dbReference>
<name>A0A6A6EL95_9PEZI</name>
<keyword evidence="3" id="KW-1185">Reference proteome</keyword>
<protein>
    <recommendedName>
        <fullName evidence="4">PSI domain-containing protein</fullName>
    </recommendedName>
</protein>
<evidence type="ECO:0008006" key="4">
    <source>
        <dbReference type="Google" id="ProtNLM"/>
    </source>
</evidence>
<organism evidence="2 3">
    <name type="scientific">Zopfia rhizophila CBS 207.26</name>
    <dbReference type="NCBI Taxonomy" id="1314779"/>
    <lineage>
        <taxon>Eukaryota</taxon>
        <taxon>Fungi</taxon>
        <taxon>Dikarya</taxon>
        <taxon>Ascomycota</taxon>
        <taxon>Pezizomycotina</taxon>
        <taxon>Dothideomycetes</taxon>
        <taxon>Dothideomycetes incertae sedis</taxon>
        <taxon>Zopfiaceae</taxon>
        <taxon>Zopfia</taxon>
    </lineage>
</organism>
<keyword evidence="1" id="KW-0812">Transmembrane</keyword>
<sequence length="219" mass="24414">MTSGCSSALSTPLFNVSELLMQRWQDSPKDDRKRLELCWGYQDCGDCHRSEGFCGWCAISSTCLPLPLDPLSRAFPLLSPVSHKGICALGPERFELRTGGLGCQVSTITFLTSVITIFCTIFGALILLGLVIAGKRVGLALKSRKGGWVVYGDGTGEVWVRKKESWAKWWRRVRGKPREDEELVGDEGMGERPRWLWWSWERSGTSGGSSEQERRALLG</sequence>
<evidence type="ECO:0000313" key="2">
    <source>
        <dbReference type="EMBL" id="KAF2191823.1"/>
    </source>
</evidence>
<feature type="transmembrane region" description="Helical" evidence="1">
    <location>
        <begin position="110"/>
        <end position="134"/>
    </location>
</feature>
<dbReference type="EMBL" id="ML994616">
    <property type="protein sequence ID" value="KAF2191823.1"/>
    <property type="molecule type" value="Genomic_DNA"/>
</dbReference>
<evidence type="ECO:0000256" key="1">
    <source>
        <dbReference type="SAM" id="Phobius"/>
    </source>
</evidence>
<accession>A0A6A6EL95</accession>
<keyword evidence="1" id="KW-1133">Transmembrane helix</keyword>
<reference evidence="2" key="1">
    <citation type="journal article" date="2020" name="Stud. Mycol.">
        <title>101 Dothideomycetes genomes: a test case for predicting lifestyles and emergence of pathogens.</title>
        <authorList>
            <person name="Haridas S."/>
            <person name="Albert R."/>
            <person name="Binder M."/>
            <person name="Bloem J."/>
            <person name="Labutti K."/>
            <person name="Salamov A."/>
            <person name="Andreopoulos B."/>
            <person name="Baker S."/>
            <person name="Barry K."/>
            <person name="Bills G."/>
            <person name="Bluhm B."/>
            <person name="Cannon C."/>
            <person name="Castanera R."/>
            <person name="Culley D."/>
            <person name="Daum C."/>
            <person name="Ezra D."/>
            <person name="Gonzalez J."/>
            <person name="Henrissat B."/>
            <person name="Kuo A."/>
            <person name="Liang C."/>
            <person name="Lipzen A."/>
            <person name="Lutzoni F."/>
            <person name="Magnuson J."/>
            <person name="Mondo S."/>
            <person name="Nolan M."/>
            <person name="Ohm R."/>
            <person name="Pangilinan J."/>
            <person name="Park H.-J."/>
            <person name="Ramirez L."/>
            <person name="Alfaro M."/>
            <person name="Sun H."/>
            <person name="Tritt A."/>
            <person name="Yoshinaga Y."/>
            <person name="Zwiers L.-H."/>
            <person name="Turgeon B."/>
            <person name="Goodwin S."/>
            <person name="Spatafora J."/>
            <person name="Crous P."/>
            <person name="Grigoriev I."/>
        </authorList>
    </citation>
    <scope>NUCLEOTIDE SEQUENCE</scope>
    <source>
        <strain evidence="2">CBS 207.26</strain>
    </source>
</reference>
<dbReference type="AlphaFoldDB" id="A0A6A6EL95"/>